<dbReference type="CTD" id="150962"/>
<dbReference type="GO" id="GO:0003723">
    <property type="term" value="F:RNA binding"/>
    <property type="evidence" value="ECO:0007669"/>
    <property type="project" value="InterPro"/>
</dbReference>
<feature type="compositionally biased region" description="Acidic residues" evidence="8">
    <location>
        <begin position="81"/>
        <end position="91"/>
    </location>
</feature>
<feature type="domain" description="Pus10 N-terminal eukaryotes" evidence="9">
    <location>
        <begin position="112"/>
        <end position="290"/>
    </location>
</feature>
<feature type="domain" description="Pus10-like C-terminal" evidence="10">
    <location>
        <begin position="297"/>
        <end position="528"/>
    </location>
</feature>
<dbReference type="SUPFAM" id="SSF55120">
    <property type="entry name" value="Pseudouridine synthase"/>
    <property type="match status" value="1"/>
</dbReference>
<dbReference type="AlphaFoldDB" id="A0A8B7XYP6"/>
<evidence type="ECO:0000256" key="3">
    <source>
        <dbReference type="ARBA" id="ARBA00022694"/>
    </source>
</evidence>
<feature type="region of interest" description="Disordered" evidence="8">
    <location>
        <begin position="529"/>
        <end position="556"/>
    </location>
</feature>
<dbReference type="RefSeq" id="XP_022086028.1">
    <property type="nucleotide sequence ID" value="XM_022230336.1"/>
</dbReference>
<evidence type="ECO:0000256" key="5">
    <source>
        <dbReference type="ARBA" id="ARBA00075270"/>
    </source>
</evidence>
<dbReference type="GO" id="GO:0160148">
    <property type="term" value="F:tRNA pseudouridine(55) synthase activity"/>
    <property type="evidence" value="ECO:0007669"/>
    <property type="project" value="UniProtKB-EC"/>
</dbReference>
<dbReference type="FunFam" id="3.30.70.3190:FF:000001">
    <property type="entry name" value="tRNA pseudouridine synthase Pus10"/>
    <property type="match status" value="1"/>
</dbReference>
<evidence type="ECO:0000256" key="6">
    <source>
        <dbReference type="ARBA" id="ARBA00079393"/>
    </source>
</evidence>
<dbReference type="InterPro" id="IPR048741">
    <property type="entry name" value="Pus10-like_C"/>
</dbReference>
<keyword evidence="3" id="KW-0819">tRNA processing</keyword>
<dbReference type="InterPro" id="IPR048742">
    <property type="entry name" value="Pus10_N_euk"/>
</dbReference>
<sequence length="556" mass="62303">MATVGGDGDNANMETNQPNVETFFELEESQAVIRELKCCGCCSRCILRLIGVKRQSSYIDPLEVLSQLLKSKENGSSPSQEAEDGSAEPDGEPNASSHQPAGGLPSVTSGVCSVCLGILQGPCEKSHVLDLAEQVREADFGFENFTMSMVLPLQLLIREHCIFLHLKSMFSELYQKSSHGMIATIKEVYKWVCGPVMGDALDVSFYFKSPMEIMVTFTHQETEEELNKLLRRSKDNQPQRKRAKFFNAAANAPGRPVVISTIKDLPNSLFKELFSCPPSIPRSPCTTEVACWYSAVFVAGRYNKYSRKLSQTPWLIDGERKTESSIQEIVCDPLKELFKASEFRFSASGREDVDVRTLGNGRPFVVEILNSRRPIPSQAELTALQKRINKSTPDVRIRDLQCIGREDTNKLKDGEEIKTKSYSALVWSSPEQTAESLAFLSDQKDLVLHQKTPIRVLHRRALATRERIVHSMSATVKDAHHFRLFLKTQAGTYIKEFIHGDFGRTKPSLGSLLKCEVDILELDVESVDLDWPPSLSEPEDSDEDNSEQAKEVDRET</sequence>
<evidence type="ECO:0000259" key="9">
    <source>
        <dbReference type="Pfam" id="PF21237"/>
    </source>
</evidence>
<evidence type="ECO:0000256" key="2">
    <source>
        <dbReference type="ARBA" id="ARBA00012787"/>
    </source>
</evidence>
<accession>A0A8B7XYP6</accession>
<dbReference type="InterPro" id="IPR039894">
    <property type="entry name" value="Pus10-like"/>
</dbReference>
<keyword evidence="11" id="KW-1185">Reference proteome</keyword>
<evidence type="ECO:0000256" key="8">
    <source>
        <dbReference type="SAM" id="MobiDB-lite"/>
    </source>
</evidence>
<comment type="similarity">
    <text evidence="1">Belongs to the pseudouridine synthase Pus10 family.</text>
</comment>
<evidence type="ECO:0000256" key="1">
    <source>
        <dbReference type="ARBA" id="ARBA00009652"/>
    </source>
</evidence>
<dbReference type="FunFam" id="3.30.70.2510:FF:000001">
    <property type="entry name" value="tRNA pseudouridine synthase Pus10"/>
    <property type="match status" value="1"/>
</dbReference>
<dbReference type="KEGG" id="aplc:110976771"/>
<evidence type="ECO:0000313" key="12">
    <source>
        <dbReference type="RefSeq" id="XP_022086028.1"/>
    </source>
</evidence>
<dbReference type="EC" id="5.4.99.25" evidence="2"/>
<evidence type="ECO:0000259" key="10">
    <source>
        <dbReference type="Pfam" id="PF21238"/>
    </source>
</evidence>
<reference evidence="12" key="1">
    <citation type="submission" date="2025-08" db="UniProtKB">
        <authorList>
            <consortium name="RefSeq"/>
        </authorList>
    </citation>
    <scope>IDENTIFICATION</scope>
</reference>
<feature type="compositionally biased region" description="Basic and acidic residues" evidence="8">
    <location>
        <begin position="547"/>
        <end position="556"/>
    </location>
</feature>
<gene>
    <name evidence="12" type="primary">LOC110976771</name>
</gene>
<dbReference type="InterPro" id="IPR020103">
    <property type="entry name" value="PsdUridine_synth_cat_dom_sf"/>
</dbReference>
<dbReference type="PANTHER" id="PTHR21568">
    <property type="entry name" value="TRNA PSEUDOURIDINE SYNTHASE PUS10"/>
    <property type="match status" value="1"/>
</dbReference>
<dbReference type="PANTHER" id="PTHR21568:SF0">
    <property type="entry name" value="TRNA PSEUDOURIDINE SYNTHASE PUS10"/>
    <property type="match status" value="1"/>
</dbReference>
<dbReference type="Gene3D" id="1.10.10.2050">
    <property type="match status" value="1"/>
</dbReference>
<dbReference type="OMA" id="LVISCQR"/>
<dbReference type="Pfam" id="PF21238">
    <property type="entry name" value="Pus10_C"/>
    <property type="match status" value="1"/>
</dbReference>
<evidence type="ECO:0000313" key="11">
    <source>
        <dbReference type="Proteomes" id="UP000694845"/>
    </source>
</evidence>
<dbReference type="Gene3D" id="3.30.70.2510">
    <property type="match status" value="1"/>
</dbReference>
<feature type="region of interest" description="Disordered" evidence="8">
    <location>
        <begin position="71"/>
        <end position="102"/>
    </location>
</feature>
<dbReference type="GO" id="GO:0031119">
    <property type="term" value="P:tRNA pseudouridine synthesis"/>
    <property type="evidence" value="ECO:0007669"/>
    <property type="project" value="UniProtKB-ARBA"/>
</dbReference>
<name>A0A8B7XYP6_ACAPL</name>
<feature type="compositionally biased region" description="Acidic residues" evidence="8">
    <location>
        <begin position="537"/>
        <end position="546"/>
    </location>
</feature>
<dbReference type="Pfam" id="PF21237">
    <property type="entry name" value="Pus10_N_euk"/>
    <property type="match status" value="1"/>
</dbReference>
<proteinExistence type="inferred from homology"/>
<dbReference type="NCBIfam" id="TIGR01213">
    <property type="entry name" value="pseudo_Pus10arc"/>
    <property type="match status" value="1"/>
</dbReference>
<protein>
    <recommendedName>
        <fullName evidence="2">tRNA pseudouridine(55) synthase</fullName>
        <ecNumber evidence="2">5.4.99.25</ecNumber>
    </recommendedName>
    <alternativeName>
        <fullName evidence="7">tRNA pseudouridine 55 synthase</fullName>
    </alternativeName>
    <alternativeName>
        <fullName evidence="5">tRNA pseudouridylate synthase</fullName>
    </alternativeName>
    <alternativeName>
        <fullName evidence="6">tRNA-uridine isomerase</fullName>
    </alternativeName>
</protein>
<dbReference type="Gene3D" id="3.30.70.3190">
    <property type="match status" value="1"/>
</dbReference>
<dbReference type="GeneID" id="110976771"/>
<evidence type="ECO:0000256" key="7">
    <source>
        <dbReference type="ARBA" id="ARBA00083669"/>
    </source>
</evidence>
<evidence type="ECO:0000256" key="4">
    <source>
        <dbReference type="ARBA" id="ARBA00023235"/>
    </source>
</evidence>
<dbReference type="Proteomes" id="UP000694845">
    <property type="component" value="Unplaced"/>
</dbReference>
<dbReference type="OrthoDB" id="271937at2759"/>
<keyword evidence="4" id="KW-0413">Isomerase</keyword>
<organism evidence="11 12">
    <name type="scientific">Acanthaster planci</name>
    <name type="common">Crown-of-thorns starfish</name>
    <dbReference type="NCBI Taxonomy" id="133434"/>
    <lineage>
        <taxon>Eukaryota</taxon>
        <taxon>Metazoa</taxon>
        <taxon>Echinodermata</taxon>
        <taxon>Eleutherozoa</taxon>
        <taxon>Asterozoa</taxon>
        <taxon>Asteroidea</taxon>
        <taxon>Valvatacea</taxon>
        <taxon>Valvatida</taxon>
        <taxon>Acanthasteridae</taxon>
        <taxon>Acanthaster</taxon>
    </lineage>
</organism>